<dbReference type="SMART" id="SM00630">
    <property type="entry name" value="Sema"/>
    <property type="match status" value="1"/>
</dbReference>
<keyword evidence="2 7" id="KW-0472">Membrane</keyword>
<comment type="caution">
    <text evidence="5">Lacks conserved residue(s) required for the propagation of feature annotation.</text>
</comment>
<dbReference type="GO" id="GO:0001755">
    <property type="term" value="P:neural crest cell migration"/>
    <property type="evidence" value="ECO:0007669"/>
    <property type="project" value="TreeGrafter"/>
</dbReference>
<dbReference type="InterPro" id="IPR002165">
    <property type="entry name" value="Plexin_repeat"/>
</dbReference>
<dbReference type="GO" id="GO:0007411">
    <property type="term" value="P:axon guidance"/>
    <property type="evidence" value="ECO:0007669"/>
    <property type="project" value="TreeGrafter"/>
</dbReference>
<keyword evidence="8" id="KW-0732">Signal</keyword>
<feature type="region of interest" description="Disordered" evidence="6">
    <location>
        <begin position="371"/>
        <end position="400"/>
    </location>
</feature>
<dbReference type="SUPFAM" id="SSF103575">
    <property type="entry name" value="Plexin repeat"/>
    <property type="match status" value="1"/>
</dbReference>
<reference evidence="10" key="1">
    <citation type="submission" date="2025-08" db="UniProtKB">
        <authorList>
            <consortium name="Ensembl"/>
        </authorList>
    </citation>
    <scope>IDENTIFICATION</scope>
</reference>
<evidence type="ECO:0000256" key="1">
    <source>
        <dbReference type="ARBA" id="ARBA00004370"/>
    </source>
</evidence>
<evidence type="ECO:0000256" key="2">
    <source>
        <dbReference type="ARBA" id="ARBA00023136"/>
    </source>
</evidence>
<dbReference type="Ensembl" id="ENSHCOT00000005078.1">
    <property type="protein sequence ID" value="ENSHCOP00000020870.1"/>
    <property type="gene ID" value="ENSHCOG00000008553.1"/>
</dbReference>
<dbReference type="Pfam" id="PF01437">
    <property type="entry name" value="PSI"/>
    <property type="match status" value="1"/>
</dbReference>
<dbReference type="InterPro" id="IPR036352">
    <property type="entry name" value="Semap_dom_sf"/>
</dbReference>
<feature type="chain" id="PRO_5018720021" evidence="8">
    <location>
        <begin position="27"/>
        <end position="594"/>
    </location>
</feature>
<dbReference type="PROSITE" id="PS51004">
    <property type="entry name" value="SEMA"/>
    <property type="match status" value="1"/>
</dbReference>
<dbReference type="InterPro" id="IPR001627">
    <property type="entry name" value="Semap_dom"/>
</dbReference>
<evidence type="ECO:0000256" key="5">
    <source>
        <dbReference type="PROSITE-ProRule" id="PRU00352"/>
    </source>
</evidence>
<dbReference type="AlphaFoldDB" id="A0A3Q3DUI5"/>
<evidence type="ECO:0000313" key="11">
    <source>
        <dbReference type="Proteomes" id="UP000264820"/>
    </source>
</evidence>
<evidence type="ECO:0000313" key="10">
    <source>
        <dbReference type="Ensembl" id="ENSHCOP00000020870.1"/>
    </source>
</evidence>
<keyword evidence="4" id="KW-0325">Glycoprotein</keyword>
<organism evidence="10 11">
    <name type="scientific">Hippocampus comes</name>
    <name type="common">Tiger tail seahorse</name>
    <dbReference type="NCBI Taxonomy" id="109280"/>
    <lineage>
        <taxon>Eukaryota</taxon>
        <taxon>Metazoa</taxon>
        <taxon>Chordata</taxon>
        <taxon>Craniata</taxon>
        <taxon>Vertebrata</taxon>
        <taxon>Euteleostomi</taxon>
        <taxon>Actinopterygii</taxon>
        <taxon>Neopterygii</taxon>
        <taxon>Teleostei</taxon>
        <taxon>Neoteleostei</taxon>
        <taxon>Acanthomorphata</taxon>
        <taxon>Syngnathiaria</taxon>
        <taxon>Syngnathiformes</taxon>
        <taxon>Syngnathoidei</taxon>
        <taxon>Syngnathidae</taxon>
        <taxon>Hippocampus</taxon>
    </lineage>
</organism>
<proteinExistence type="predicted"/>
<comment type="subcellular location">
    <subcellularLocation>
        <location evidence="1">Membrane</location>
    </subcellularLocation>
</comment>
<dbReference type="Gene3D" id="2.130.10.10">
    <property type="entry name" value="YVTN repeat-like/Quinoprotein amine dehydrogenase"/>
    <property type="match status" value="1"/>
</dbReference>
<name>A0A3Q3DUI5_HIPCM</name>
<evidence type="ECO:0000256" key="8">
    <source>
        <dbReference type="SAM" id="SignalP"/>
    </source>
</evidence>
<dbReference type="Proteomes" id="UP000264820">
    <property type="component" value="Unplaced"/>
</dbReference>
<keyword evidence="7" id="KW-1133">Transmembrane helix</keyword>
<feature type="signal peptide" evidence="8">
    <location>
        <begin position="1"/>
        <end position="26"/>
    </location>
</feature>
<feature type="domain" description="Sema" evidence="9">
    <location>
        <begin position="65"/>
        <end position="521"/>
    </location>
</feature>
<dbReference type="GO" id="GO:0071526">
    <property type="term" value="P:semaphorin-plexin signaling pathway"/>
    <property type="evidence" value="ECO:0007669"/>
    <property type="project" value="TreeGrafter"/>
</dbReference>
<protein>
    <submittedName>
        <fullName evidence="10">Sema domain, transmembrane domain (TM), and cytoplasmic domain, (semaphorin) 6Ca</fullName>
    </submittedName>
</protein>
<evidence type="ECO:0000256" key="6">
    <source>
        <dbReference type="SAM" id="MobiDB-lite"/>
    </source>
</evidence>
<dbReference type="InterPro" id="IPR027231">
    <property type="entry name" value="Semaphorin"/>
</dbReference>
<dbReference type="GO" id="GO:0030335">
    <property type="term" value="P:positive regulation of cell migration"/>
    <property type="evidence" value="ECO:0007669"/>
    <property type="project" value="TreeGrafter"/>
</dbReference>
<feature type="transmembrane region" description="Helical" evidence="7">
    <location>
        <begin position="118"/>
        <end position="138"/>
    </location>
</feature>
<sequence>MALTDRSSARPPLLLLVSCFLCAASSFPRDLQAISVLDGEWKGCVCVCVCVCVWWGGGGGGPPAELLWGSTDKWHVNSRAACRLSESGDFPAFQSLLQDNRTRRLGLHFQGMTRVNRMLFITASVSVMLTLTWLFLFWQDECYNYIKVLVPRDDETLFVCGTNAFNPACRNYKTSTLEQVGSDLPGQARCPFESGQSNAGTFADGDFYSATVTDFLASDAVIYRSLGDGRPVLRTVKYDSKWLREPRFLHAVEYGRFVYFFLSEIAVEYTTLGKVVFSRVARVCKNDNGGSPRVLDKHWTSFLKARLNCSLPGESLFYFDVLQSLTGVLQINGRPAVLAVFTTQANSIPGSAVCAFYMDDVEEVFSGKFKEQRGGDSSWTAAPEDAVPRPRPGSCAGDGPAADFKSSVDFPDETLAFVKSFPLMDGAVPAVNRRPFYTRTASGSKLTQIAADVSAGPRKERAVVFLGSEDGRVAKVLVATLPHDTSAAPLEEDRRVLGLELDKEHHALFVAFGSCLVRVPLSRCGRHGACKRACLASRDPYCIWLRTGRCADTAPGPLGRAGFEQDIEGDHSNMAACAGETRRPLPPDASTYKS</sequence>
<keyword evidence="11" id="KW-1185">Reference proteome</keyword>
<accession>A0A3Q3DUI5</accession>
<dbReference type="InterPro" id="IPR015943">
    <property type="entry name" value="WD40/YVTN_repeat-like_dom_sf"/>
</dbReference>
<keyword evidence="3" id="KW-1015">Disulfide bond</keyword>
<dbReference type="SUPFAM" id="SSF101912">
    <property type="entry name" value="Sema domain"/>
    <property type="match status" value="1"/>
</dbReference>
<dbReference type="PANTHER" id="PTHR11036:SF11">
    <property type="entry name" value="SEMAPHORIN-6C"/>
    <property type="match status" value="1"/>
</dbReference>
<evidence type="ECO:0000259" key="9">
    <source>
        <dbReference type="PROSITE" id="PS51004"/>
    </source>
</evidence>
<evidence type="ECO:0000256" key="4">
    <source>
        <dbReference type="ARBA" id="ARBA00023180"/>
    </source>
</evidence>
<reference evidence="10" key="2">
    <citation type="submission" date="2025-09" db="UniProtKB">
        <authorList>
            <consortium name="Ensembl"/>
        </authorList>
    </citation>
    <scope>IDENTIFICATION</scope>
</reference>
<dbReference type="GO" id="GO:0045499">
    <property type="term" value="F:chemorepellent activity"/>
    <property type="evidence" value="ECO:0007669"/>
    <property type="project" value="TreeGrafter"/>
</dbReference>
<evidence type="ECO:0000256" key="7">
    <source>
        <dbReference type="SAM" id="Phobius"/>
    </source>
</evidence>
<dbReference type="GO" id="GO:0005886">
    <property type="term" value="C:plasma membrane"/>
    <property type="evidence" value="ECO:0007669"/>
    <property type="project" value="TreeGrafter"/>
</dbReference>
<dbReference type="GeneTree" id="ENSGT00940000158641"/>
<dbReference type="Gene3D" id="3.30.1680.10">
    <property type="entry name" value="ligand-binding face of the semaphorins, domain 2"/>
    <property type="match status" value="1"/>
</dbReference>
<keyword evidence="7" id="KW-0812">Transmembrane</keyword>
<dbReference type="PANTHER" id="PTHR11036">
    <property type="entry name" value="SEMAPHORIN"/>
    <property type="match status" value="1"/>
</dbReference>
<evidence type="ECO:0000256" key="3">
    <source>
        <dbReference type="ARBA" id="ARBA00023157"/>
    </source>
</evidence>
<dbReference type="GO" id="GO:0030215">
    <property type="term" value="F:semaphorin receptor binding"/>
    <property type="evidence" value="ECO:0007669"/>
    <property type="project" value="InterPro"/>
</dbReference>
<dbReference type="Pfam" id="PF01403">
    <property type="entry name" value="Sema"/>
    <property type="match status" value="1"/>
</dbReference>